<evidence type="ECO:0000313" key="4">
    <source>
        <dbReference type="Proteomes" id="UP000663843"/>
    </source>
</evidence>
<dbReference type="EMBL" id="CAJMWT010008584">
    <property type="protein sequence ID" value="CAE6534163.1"/>
    <property type="molecule type" value="Genomic_DNA"/>
</dbReference>
<comment type="caution">
    <text evidence="3">The sequence shown here is derived from an EMBL/GenBank/DDBJ whole genome shotgun (WGS) entry which is preliminary data.</text>
</comment>
<dbReference type="SUPFAM" id="SSF53474">
    <property type="entry name" value="alpha/beta-Hydrolases"/>
    <property type="match status" value="1"/>
</dbReference>
<feature type="compositionally biased region" description="Basic and acidic residues" evidence="1">
    <location>
        <begin position="210"/>
        <end position="226"/>
    </location>
</feature>
<accession>A0A8H3DNM3</accession>
<evidence type="ECO:0000256" key="1">
    <source>
        <dbReference type="SAM" id="MobiDB-lite"/>
    </source>
</evidence>
<evidence type="ECO:0000259" key="2">
    <source>
        <dbReference type="Pfam" id="PF01764"/>
    </source>
</evidence>
<dbReference type="Pfam" id="PF01764">
    <property type="entry name" value="Lipase_3"/>
    <property type="match status" value="1"/>
</dbReference>
<protein>
    <recommendedName>
        <fullName evidence="2">Fungal lipase-type domain-containing protein</fullName>
    </recommendedName>
</protein>
<dbReference type="OrthoDB" id="3241054at2759"/>
<dbReference type="InterPro" id="IPR029058">
    <property type="entry name" value="AB_hydrolase_fold"/>
</dbReference>
<reference evidence="3" key="1">
    <citation type="submission" date="2021-01" db="EMBL/GenBank/DDBJ databases">
        <authorList>
            <person name="Kaushik A."/>
        </authorList>
    </citation>
    <scope>NUCLEOTIDE SEQUENCE</scope>
    <source>
        <strain evidence="3">AG2-2IIIB</strain>
    </source>
</reference>
<dbReference type="Proteomes" id="UP000663843">
    <property type="component" value="Unassembled WGS sequence"/>
</dbReference>
<feature type="region of interest" description="Disordered" evidence="1">
    <location>
        <begin position="536"/>
        <end position="562"/>
    </location>
</feature>
<organism evidence="3 4">
    <name type="scientific">Rhizoctonia solani</name>
    <dbReference type="NCBI Taxonomy" id="456999"/>
    <lineage>
        <taxon>Eukaryota</taxon>
        <taxon>Fungi</taxon>
        <taxon>Dikarya</taxon>
        <taxon>Basidiomycota</taxon>
        <taxon>Agaricomycotina</taxon>
        <taxon>Agaricomycetes</taxon>
        <taxon>Cantharellales</taxon>
        <taxon>Ceratobasidiaceae</taxon>
        <taxon>Rhizoctonia</taxon>
    </lineage>
</organism>
<dbReference type="InterPro" id="IPR002921">
    <property type="entry name" value="Fungal_lipase-type"/>
</dbReference>
<dbReference type="AlphaFoldDB" id="A0A8H3DNM3"/>
<proteinExistence type="predicted"/>
<dbReference type="GO" id="GO:0006629">
    <property type="term" value="P:lipid metabolic process"/>
    <property type="evidence" value="ECO:0007669"/>
    <property type="project" value="InterPro"/>
</dbReference>
<evidence type="ECO:0000313" key="3">
    <source>
        <dbReference type="EMBL" id="CAE6534163.1"/>
    </source>
</evidence>
<gene>
    <name evidence="3" type="ORF">RDB_LOCUS183309</name>
</gene>
<feature type="domain" description="Fungal lipase-type" evidence="2">
    <location>
        <begin position="56"/>
        <end position="146"/>
    </location>
</feature>
<dbReference type="Gene3D" id="3.40.50.1820">
    <property type="entry name" value="alpha/beta hydrolase"/>
    <property type="match status" value="1"/>
</dbReference>
<sequence length="562" mass="61506">MFPDEARTPRSLKDHLKRHARQLRDWWVGEKPTKADLPVRTPYDSIREGIQIVADHLTRNTGIHSINVYFTGHSLGCATASLAYARAVTKQNTDFKSNVRIRDAYMFAAPVIGDVKTRNAFNAVMSAGLPRSMWRVSNGPDAVAGLLPEMGDRDPLGIDPESPMAFAHLGLELKMIPTGPDGRGTARVDAVVAPHRPTRELVRIVQVDHFGPEEEERGRTTNDRDSGVFSDSTSEQSYDGRVRLADSGTFKLAAVKQIPLKRHSVEAYSKRQLHTPPLTPERTSQVKLSMPRELPPVDVQPVQPRALAAIDPELDGVPVAFVRQSVCAMSKEILDMLVTCAPTSPLTNPLPRTLECTVHHPSPEPSMLPTHYLVVYNPRTPDQPGKLFPAHSLVLATQCAALPSFGSTTRELRDDDTFTVPLLGLPLPAPNHFGPLYTFLHDHSANALLAALLPLPQAAFGRISLETNGITGRLAQALSDWLSLRALLSTLKTIHGVWANAGALHVDNDRLWKILGFAWRVLVAAVERSAGPLAADSALSQDDYDADAVDRELGDNPPPYEA</sequence>
<name>A0A8H3DNM3_9AGAM</name>
<feature type="region of interest" description="Disordered" evidence="1">
    <location>
        <begin position="209"/>
        <end position="240"/>
    </location>
</feature>